<protein>
    <recommendedName>
        <fullName evidence="9">Sodium/calcium exchanger membrane region domain-containing protein</fullName>
    </recommendedName>
</protein>
<keyword evidence="6 8" id="KW-0472">Membrane</keyword>
<feature type="transmembrane region" description="Helical" evidence="8">
    <location>
        <begin position="642"/>
        <end position="663"/>
    </location>
</feature>
<accession>A0AAD7V6C4</accession>
<dbReference type="PANTHER" id="PTHR12266:SF0">
    <property type="entry name" value="MITOCHONDRIAL SODIUM_CALCIUM EXCHANGER PROTEIN"/>
    <property type="match status" value="1"/>
</dbReference>
<feature type="transmembrane region" description="Helical" evidence="8">
    <location>
        <begin position="722"/>
        <end position="744"/>
    </location>
</feature>
<feature type="transmembrane region" description="Helical" evidence="8">
    <location>
        <begin position="834"/>
        <end position="852"/>
    </location>
</feature>
<feature type="transmembrane region" description="Helical" evidence="8">
    <location>
        <begin position="91"/>
        <end position="111"/>
    </location>
</feature>
<evidence type="ECO:0000256" key="3">
    <source>
        <dbReference type="ARBA" id="ARBA00022448"/>
    </source>
</evidence>
<dbReference type="GO" id="GO:0008324">
    <property type="term" value="F:monoatomic cation transmembrane transporter activity"/>
    <property type="evidence" value="ECO:0007669"/>
    <property type="project" value="TreeGrafter"/>
</dbReference>
<comment type="caution">
    <text evidence="10">The sequence shown here is derived from an EMBL/GenBank/DDBJ whole genome shotgun (WGS) entry which is preliminary data.</text>
</comment>
<evidence type="ECO:0000313" key="11">
    <source>
        <dbReference type="Proteomes" id="UP001234581"/>
    </source>
</evidence>
<dbReference type="Proteomes" id="UP001234581">
    <property type="component" value="Unassembled WGS sequence"/>
</dbReference>
<sequence>MSVQLNRRPALLVVVCFISFAILSHFITTPSSSGIDVSDHHASLDLLSSHHKECTHVERHPDQCAFVMKTCKGFSKVYLAFYYCSEVWKPISMTLLVTGLLMLFGAVSVAASDFFCPNLQTISAKLQLSESMAGVTVLAFGNGSTDLFSTFSAMSSGSGSLAIGELIGAAFLLVSVVSGSMGIIRPFKSKRITFMRDASFLAGAVMMLTWIVYHQRIFWYHGMALIAFYVTYVFVVVFGAFQLPGSETPAKLEYKSSATSGIDQDQLTEASRLLQHEAGKKPPRLNIPIHGFASQHSFSSHESHLGHIIRPVSSNSSYRSSLHIDGMNVPRTTSTNGSISTRLSRHAMTPRVGIRTSLFSAIEFQEQVTTIRRTGSTSSTVNRRRDISNWGNISSRRSNQSLGLLSAASSSGAQGRTRSSTVGDRLMPTGMRHTTPTTATTPDSTHSSTGIAEDYFTYISTNQQNQNSKAAIPEIRLPTTNGTLLEDHQHHHHHSPQGGEIAIRVPQLPSAPQLQAPSTSPSRPVSLLEKAIPDSLFDDVLPTLFPTLQNWDEKTTFAKLSSLVAAPVVLMLTVTLPVAEDAQVDDIQVVTQEDDENGDTISHKGRLPTAAGTDEDVVETLSVGEDMVDGSINEEKTPWCRWLLATQAILATTFIFIVMALNGFISPQYIFIGTILGSMLSALVLFTTKSQEQPSWFWMVSFAGFIIALHWIFLLANEMVSLLQALGTILNISDAIMGLTIFAFGNSIGDLVANTAIAKMGFPTMAISACYAGPLLNMVLGVGISSTYQALKTGVPYKLDIAPSILVSSTGLIIVLLSTLVVVNLNGYCINKELGWWMIIVYCICCVINVLLECDVFE</sequence>
<reference evidence="10 11" key="1">
    <citation type="submission" date="2023-03" db="EMBL/GenBank/DDBJ databases">
        <title>Genome sequence of Lichtheimia ornata CBS 291.66.</title>
        <authorList>
            <person name="Mohabir J.T."/>
            <person name="Shea T.P."/>
            <person name="Kurbessoian T."/>
            <person name="Berby B."/>
            <person name="Fontaine J."/>
            <person name="Livny J."/>
            <person name="Gnirke A."/>
            <person name="Stajich J.E."/>
            <person name="Cuomo C.A."/>
        </authorList>
    </citation>
    <scope>NUCLEOTIDE SEQUENCE [LARGE SCALE GENOMIC DNA]</scope>
    <source>
        <strain evidence="10">CBS 291.66</strain>
    </source>
</reference>
<evidence type="ECO:0000256" key="5">
    <source>
        <dbReference type="ARBA" id="ARBA00022989"/>
    </source>
</evidence>
<dbReference type="InterPro" id="IPR004837">
    <property type="entry name" value="NaCa_Exmemb"/>
</dbReference>
<feature type="transmembrane region" description="Helical" evidence="8">
    <location>
        <begin position="194"/>
        <end position="213"/>
    </location>
</feature>
<dbReference type="Gene3D" id="1.20.1420.30">
    <property type="entry name" value="NCX, central ion-binding region"/>
    <property type="match status" value="2"/>
</dbReference>
<feature type="transmembrane region" description="Helical" evidence="8">
    <location>
        <begin position="219"/>
        <end position="241"/>
    </location>
</feature>
<proteinExistence type="inferred from homology"/>
<dbReference type="InterPro" id="IPR044880">
    <property type="entry name" value="NCX_ion-bd_dom_sf"/>
</dbReference>
<evidence type="ECO:0000256" key="4">
    <source>
        <dbReference type="ARBA" id="ARBA00022692"/>
    </source>
</evidence>
<feature type="transmembrane region" description="Helical" evidence="8">
    <location>
        <begin position="669"/>
        <end position="688"/>
    </location>
</feature>
<evidence type="ECO:0000256" key="2">
    <source>
        <dbReference type="ARBA" id="ARBA00008170"/>
    </source>
</evidence>
<keyword evidence="3" id="KW-0813">Transport</keyword>
<feature type="transmembrane region" description="Helical" evidence="8">
    <location>
        <begin position="801"/>
        <end position="822"/>
    </location>
</feature>
<comment type="subcellular location">
    <subcellularLocation>
        <location evidence="1">Membrane</location>
        <topology evidence="1">Multi-pass membrane protein</topology>
    </subcellularLocation>
</comment>
<feature type="transmembrane region" description="Helical" evidence="8">
    <location>
        <begin position="765"/>
        <end position="789"/>
    </location>
</feature>
<dbReference type="GO" id="GO:0016020">
    <property type="term" value="C:membrane"/>
    <property type="evidence" value="ECO:0007669"/>
    <property type="project" value="UniProtKB-SubCell"/>
</dbReference>
<dbReference type="InterPro" id="IPR051359">
    <property type="entry name" value="CaCA_antiporter"/>
</dbReference>
<keyword evidence="5 8" id="KW-1133">Transmembrane helix</keyword>
<evidence type="ECO:0000256" key="7">
    <source>
        <dbReference type="SAM" id="MobiDB-lite"/>
    </source>
</evidence>
<evidence type="ECO:0000256" key="8">
    <source>
        <dbReference type="SAM" id="Phobius"/>
    </source>
</evidence>
<dbReference type="RefSeq" id="XP_058345051.1">
    <property type="nucleotide sequence ID" value="XM_058484063.1"/>
</dbReference>
<evidence type="ECO:0000313" key="10">
    <source>
        <dbReference type="EMBL" id="KAJ8660138.1"/>
    </source>
</evidence>
<feature type="domain" description="Sodium/calcium exchanger membrane region" evidence="9">
    <location>
        <begin position="98"/>
        <end position="237"/>
    </location>
</feature>
<dbReference type="EMBL" id="JARTCD010000014">
    <property type="protein sequence ID" value="KAJ8660138.1"/>
    <property type="molecule type" value="Genomic_DNA"/>
</dbReference>
<keyword evidence="4 8" id="KW-0812">Transmembrane</keyword>
<dbReference type="AlphaFoldDB" id="A0AAD7V6C4"/>
<evidence type="ECO:0000256" key="1">
    <source>
        <dbReference type="ARBA" id="ARBA00004141"/>
    </source>
</evidence>
<feature type="domain" description="Sodium/calcium exchanger membrane region" evidence="9">
    <location>
        <begin position="701"/>
        <end position="849"/>
    </location>
</feature>
<keyword evidence="11" id="KW-1185">Reference proteome</keyword>
<feature type="compositionally biased region" description="Low complexity" evidence="7">
    <location>
        <begin position="404"/>
        <end position="421"/>
    </location>
</feature>
<gene>
    <name evidence="10" type="ORF">O0I10_003997</name>
</gene>
<feature type="transmembrane region" description="Helical" evidence="8">
    <location>
        <begin position="695"/>
        <end position="716"/>
    </location>
</feature>
<feature type="transmembrane region" description="Helical" evidence="8">
    <location>
        <begin position="166"/>
        <end position="187"/>
    </location>
</feature>
<dbReference type="GeneID" id="83211410"/>
<feature type="compositionally biased region" description="Low complexity" evidence="7">
    <location>
        <begin position="433"/>
        <end position="448"/>
    </location>
</feature>
<name>A0AAD7V6C4_9FUNG</name>
<feature type="region of interest" description="Disordered" evidence="7">
    <location>
        <begin position="404"/>
        <end position="448"/>
    </location>
</feature>
<evidence type="ECO:0000256" key="6">
    <source>
        <dbReference type="ARBA" id="ARBA00023136"/>
    </source>
</evidence>
<dbReference type="GO" id="GO:0006874">
    <property type="term" value="P:intracellular calcium ion homeostasis"/>
    <property type="evidence" value="ECO:0007669"/>
    <property type="project" value="TreeGrafter"/>
</dbReference>
<dbReference type="Pfam" id="PF01699">
    <property type="entry name" value="Na_Ca_ex"/>
    <property type="match status" value="2"/>
</dbReference>
<feature type="transmembrane region" description="Helical" evidence="8">
    <location>
        <begin position="132"/>
        <end position="154"/>
    </location>
</feature>
<comment type="similarity">
    <text evidence="2">Belongs to the Ca(2+):cation antiporter (CaCA) (TC 2.A.19) family.</text>
</comment>
<organism evidence="10 11">
    <name type="scientific">Lichtheimia ornata</name>
    <dbReference type="NCBI Taxonomy" id="688661"/>
    <lineage>
        <taxon>Eukaryota</taxon>
        <taxon>Fungi</taxon>
        <taxon>Fungi incertae sedis</taxon>
        <taxon>Mucoromycota</taxon>
        <taxon>Mucoromycotina</taxon>
        <taxon>Mucoromycetes</taxon>
        <taxon>Mucorales</taxon>
        <taxon>Lichtheimiaceae</taxon>
        <taxon>Lichtheimia</taxon>
    </lineage>
</organism>
<evidence type="ECO:0000259" key="9">
    <source>
        <dbReference type="Pfam" id="PF01699"/>
    </source>
</evidence>
<dbReference type="PANTHER" id="PTHR12266">
    <property type="entry name" value="NA+/CA2+ K+ INDEPENDENT EXCHANGER"/>
    <property type="match status" value="1"/>
</dbReference>